<dbReference type="InterPro" id="IPR032508">
    <property type="entry name" value="FecR_C"/>
</dbReference>
<keyword evidence="5" id="KW-1185">Reference proteome</keyword>
<accession>A0ABU7XYH0</accession>
<dbReference type="Pfam" id="PF04773">
    <property type="entry name" value="FecR"/>
    <property type="match status" value="1"/>
</dbReference>
<dbReference type="Pfam" id="PF16344">
    <property type="entry name" value="FecR_C"/>
    <property type="match status" value="1"/>
</dbReference>
<dbReference type="PANTHER" id="PTHR30273">
    <property type="entry name" value="PERIPLASMIC SIGNAL SENSOR AND SIGMA FACTOR ACTIVATOR FECR-RELATED"/>
    <property type="match status" value="1"/>
</dbReference>
<feature type="transmembrane region" description="Helical" evidence="1">
    <location>
        <begin position="79"/>
        <end position="99"/>
    </location>
</feature>
<feature type="domain" description="FecR protein" evidence="2">
    <location>
        <begin position="173"/>
        <end position="268"/>
    </location>
</feature>
<feature type="domain" description="Protein FecR C-terminal" evidence="3">
    <location>
        <begin position="312"/>
        <end position="381"/>
    </location>
</feature>
<keyword evidence="1" id="KW-0472">Membrane</keyword>
<dbReference type="EMBL" id="JAODOP010000004">
    <property type="protein sequence ID" value="MEF3835773.1"/>
    <property type="molecule type" value="Genomic_DNA"/>
</dbReference>
<keyword evidence="1" id="KW-1133">Transmembrane helix</keyword>
<sequence>MRKKEIYKIIVKYLDNNTSKAEEELLTKWIENPENKNELEAFISMDYIVNKEFKKYSNKITSKEFLNNIGAKKVKKLRFIKYGAIAASIALLVSLTLFFNGDNSKGVDPVIVNNDIPTGTDKAILTLEDGSAVVLEKGQNYTENNLTSNGEHIVYKTLEASKQEIAYNYLTIPRGGQYAITLSDGTQVWLNSESKLKYPVNFIEGETREVELVYGEAYFDVSPSTDHNGSEFKVVSDEQMIKVLGTEFNVKAYRDDSKIYTTLVEGSIALSNTTEGTILTPNQQAVLTRETEKIEVITVDASKVALWRTGIFSFRGTSLKEVTKVLSRWYDVDFIVKDEALYDITFKGVLGKDQNIEEVLKTIITSRKLSNYEIKDKIIIIE</sequence>
<proteinExistence type="predicted"/>
<reference evidence="4 5" key="1">
    <citation type="submission" date="2022-09" db="EMBL/GenBank/DDBJ databases">
        <title>Genome sequencing of Flavivirga sp. MEBiC05379.</title>
        <authorList>
            <person name="Oh H.-M."/>
            <person name="Kwon K.K."/>
            <person name="Park M.J."/>
            <person name="Yang S.-H."/>
        </authorList>
    </citation>
    <scope>NUCLEOTIDE SEQUENCE [LARGE SCALE GENOMIC DNA]</scope>
    <source>
        <strain evidence="4 5">MEBiC05379</strain>
    </source>
</reference>
<dbReference type="PIRSF" id="PIRSF018266">
    <property type="entry name" value="FecR"/>
    <property type="match status" value="1"/>
</dbReference>
<gene>
    <name evidence="4" type="ORF">N1F79_21795</name>
</gene>
<dbReference type="RefSeq" id="WP_303308052.1">
    <property type="nucleotide sequence ID" value="NZ_JAODOP010000004.1"/>
</dbReference>
<dbReference type="PANTHER" id="PTHR30273:SF2">
    <property type="entry name" value="PROTEIN FECR"/>
    <property type="match status" value="1"/>
</dbReference>
<dbReference type="Proteomes" id="UP001337305">
    <property type="component" value="Unassembled WGS sequence"/>
</dbReference>
<dbReference type="Gene3D" id="2.60.120.1440">
    <property type="match status" value="1"/>
</dbReference>
<evidence type="ECO:0000259" key="3">
    <source>
        <dbReference type="Pfam" id="PF16344"/>
    </source>
</evidence>
<keyword evidence="1" id="KW-0812">Transmembrane</keyword>
<organism evidence="4 5">
    <name type="scientific">Flavivirga spongiicola</name>
    <dbReference type="NCBI Taxonomy" id="421621"/>
    <lineage>
        <taxon>Bacteria</taxon>
        <taxon>Pseudomonadati</taxon>
        <taxon>Bacteroidota</taxon>
        <taxon>Flavobacteriia</taxon>
        <taxon>Flavobacteriales</taxon>
        <taxon>Flavobacteriaceae</taxon>
        <taxon>Flavivirga</taxon>
    </lineage>
</organism>
<dbReference type="Gene3D" id="3.55.50.30">
    <property type="match status" value="1"/>
</dbReference>
<evidence type="ECO:0000259" key="2">
    <source>
        <dbReference type="Pfam" id="PF04773"/>
    </source>
</evidence>
<protein>
    <submittedName>
        <fullName evidence="4">DUF4974 domain-containing protein</fullName>
    </submittedName>
</protein>
<name>A0ABU7XYH0_9FLAO</name>
<evidence type="ECO:0000256" key="1">
    <source>
        <dbReference type="SAM" id="Phobius"/>
    </source>
</evidence>
<dbReference type="InterPro" id="IPR006860">
    <property type="entry name" value="FecR"/>
</dbReference>
<comment type="caution">
    <text evidence="4">The sequence shown here is derived from an EMBL/GenBank/DDBJ whole genome shotgun (WGS) entry which is preliminary data.</text>
</comment>
<dbReference type="InterPro" id="IPR012373">
    <property type="entry name" value="Ferrdict_sens_TM"/>
</dbReference>
<evidence type="ECO:0000313" key="4">
    <source>
        <dbReference type="EMBL" id="MEF3835773.1"/>
    </source>
</evidence>
<evidence type="ECO:0000313" key="5">
    <source>
        <dbReference type="Proteomes" id="UP001337305"/>
    </source>
</evidence>